<dbReference type="PANTHER" id="PTHR46553:SF3">
    <property type="entry name" value="ADENINE NUCLEOTIDE ALPHA HYDROLASES-LIKE SUPERFAMILY PROTEIN"/>
    <property type="match status" value="1"/>
</dbReference>
<comment type="caution">
    <text evidence="2">The sequence shown here is derived from an EMBL/GenBank/DDBJ whole genome shotgun (WGS) entry which is preliminary data.</text>
</comment>
<evidence type="ECO:0000313" key="2">
    <source>
        <dbReference type="EMBL" id="MFD1310321.1"/>
    </source>
</evidence>
<protein>
    <submittedName>
        <fullName evidence="2">Universal stress protein</fullName>
    </submittedName>
</protein>
<organism evidence="2 3">
    <name type="scientific">Streptomyces kaempferi</name>
    <dbReference type="NCBI Taxonomy" id="333725"/>
    <lineage>
        <taxon>Bacteria</taxon>
        <taxon>Bacillati</taxon>
        <taxon>Actinomycetota</taxon>
        <taxon>Actinomycetes</taxon>
        <taxon>Kitasatosporales</taxon>
        <taxon>Streptomycetaceae</taxon>
        <taxon>Streptomyces</taxon>
    </lineage>
</organism>
<dbReference type="Proteomes" id="UP001597058">
    <property type="component" value="Unassembled WGS sequence"/>
</dbReference>
<dbReference type="InterPro" id="IPR014729">
    <property type="entry name" value="Rossmann-like_a/b/a_fold"/>
</dbReference>
<dbReference type="Pfam" id="PF00582">
    <property type="entry name" value="Usp"/>
    <property type="match status" value="2"/>
</dbReference>
<feature type="domain" description="UspA" evidence="1">
    <location>
        <begin position="154"/>
        <end position="288"/>
    </location>
</feature>
<sequence length="290" mass="30677">MNRRVVAAIDGSPGGLAAADWAARQALYRGLPLALVHVSREQPPVEAIPISAASPGGGVSRLISDKAHRDMIHSDLDILTVQMAGNPRKVLLHEAGGAEMLVLGSRPLRSLGGFVPGRLGLHLAAHSDRPVIIVRQPEETEGGRARGPGQGPTMVLGLDTDHRTDELIDFAFRGAQAAGADLRVVGAAAPPVFPLHHFVPVSPEERARLEDRERPALEQALKGWSEKFPEVQVDISVVLGHPDEVLVDASQGADLVIVGRRRTVGPNHLGAVANAVVHHAPCTVAVVPHD</sequence>
<name>A0ABW3XN04_9ACTN</name>
<gene>
    <name evidence="2" type="ORF">ACFQ5X_31290</name>
</gene>
<dbReference type="Gene3D" id="3.40.50.620">
    <property type="entry name" value="HUPs"/>
    <property type="match status" value="2"/>
</dbReference>
<keyword evidence="3" id="KW-1185">Reference proteome</keyword>
<dbReference type="PANTHER" id="PTHR46553">
    <property type="entry name" value="ADENINE NUCLEOTIDE ALPHA HYDROLASES-LIKE SUPERFAMILY PROTEIN"/>
    <property type="match status" value="1"/>
</dbReference>
<evidence type="ECO:0000313" key="3">
    <source>
        <dbReference type="Proteomes" id="UP001597058"/>
    </source>
</evidence>
<dbReference type="EMBL" id="JBHTMM010000050">
    <property type="protein sequence ID" value="MFD1310321.1"/>
    <property type="molecule type" value="Genomic_DNA"/>
</dbReference>
<dbReference type="InterPro" id="IPR006016">
    <property type="entry name" value="UspA"/>
</dbReference>
<dbReference type="RefSeq" id="WP_381237723.1">
    <property type="nucleotide sequence ID" value="NZ_JBHSKH010000050.1"/>
</dbReference>
<proteinExistence type="predicted"/>
<reference evidence="3" key="1">
    <citation type="journal article" date="2019" name="Int. J. Syst. Evol. Microbiol.">
        <title>The Global Catalogue of Microorganisms (GCM) 10K type strain sequencing project: providing services to taxonomists for standard genome sequencing and annotation.</title>
        <authorList>
            <consortium name="The Broad Institute Genomics Platform"/>
            <consortium name="The Broad Institute Genome Sequencing Center for Infectious Disease"/>
            <person name="Wu L."/>
            <person name="Ma J."/>
        </authorList>
    </citation>
    <scope>NUCLEOTIDE SEQUENCE [LARGE SCALE GENOMIC DNA]</scope>
    <source>
        <strain evidence="3">CGMCC 4.7020</strain>
    </source>
</reference>
<evidence type="ECO:0000259" key="1">
    <source>
        <dbReference type="Pfam" id="PF00582"/>
    </source>
</evidence>
<dbReference type="SUPFAM" id="SSF52402">
    <property type="entry name" value="Adenine nucleotide alpha hydrolases-like"/>
    <property type="match status" value="2"/>
</dbReference>
<accession>A0ABW3XN04</accession>
<feature type="domain" description="UspA" evidence="1">
    <location>
        <begin position="1"/>
        <end position="135"/>
    </location>
</feature>